<dbReference type="GO" id="GO:0005921">
    <property type="term" value="C:gap junction"/>
    <property type="evidence" value="ECO:0007669"/>
    <property type="project" value="UniProtKB-SubCell"/>
</dbReference>
<keyword evidence="7" id="KW-0965">Cell junction</keyword>
<dbReference type="PROSITE" id="PS51013">
    <property type="entry name" value="PANNEXIN"/>
    <property type="match status" value="1"/>
</dbReference>
<gene>
    <name evidence="12" type="primary">inx</name>
    <name evidence="13" type="ORF">CLODIP_2_CD05971</name>
</gene>
<comment type="subcellular location">
    <subcellularLocation>
        <location evidence="1">Cell junction</location>
        <location evidence="1">Gap junction</location>
    </subcellularLocation>
    <subcellularLocation>
        <location evidence="2 12">Cell membrane</location>
        <topology evidence="2 12">Multi-pass membrane protein</topology>
    </subcellularLocation>
</comment>
<keyword evidence="9 12" id="KW-0406">Ion transport</keyword>
<keyword evidence="10" id="KW-0472">Membrane</keyword>
<evidence type="ECO:0000256" key="10">
    <source>
        <dbReference type="ARBA" id="ARBA00023136"/>
    </source>
</evidence>
<keyword evidence="8" id="KW-1133">Transmembrane helix</keyword>
<evidence type="ECO:0000256" key="9">
    <source>
        <dbReference type="ARBA" id="ARBA00023065"/>
    </source>
</evidence>
<dbReference type="PANTHER" id="PTHR11893">
    <property type="entry name" value="INNEXIN"/>
    <property type="match status" value="1"/>
</dbReference>
<keyword evidence="11 12" id="KW-0407">Ion channel</keyword>
<dbReference type="GO" id="GO:0005886">
    <property type="term" value="C:plasma membrane"/>
    <property type="evidence" value="ECO:0007669"/>
    <property type="project" value="UniProtKB-SubCell"/>
</dbReference>
<evidence type="ECO:0000313" key="14">
    <source>
        <dbReference type="Proteomes" id="UP000494165"/>
    </source>
</evidence>
<evidence type="ECO:0000256" key="5">
    <source>
        <dbReference type="ARBA" id="ARBA00022692"/>
    </source>
</evidence>
<proteinExistence type="inferred from homology"/>
<evidence type="ECO:0000256" key="8">
    <source>
        <dbReference type="ARBA" id="ARBA00022989"/>
    </source>
</evidence>
<accession>A0A8S1DH64</accession>
<evidence type="ECO:0000256" key="3">
    <source>
        <dbReference type="ARBA" id="ARBA00022448"/>
    </source>
</evidence>
<keyword evidence="3 12" id="KW-0813">Transport</keyword>
<evidence type="ECO:0000256" key="12">
    <source>
        <dbReference type="RuleBase" id="RU010713"/>
    </source>
</evidence>
<name>A0A8S1DH64_9INSE</name>
<dbReference type="PANTHER" id="PTHR11893:SF40">
    <property type="entry name" value="INNEXIN SHAKING-B"/>
    <property type="match status" value="1"/>
</dbReference>
<keyword evidence="5" id="KW-0812">Transmembrane</keyword>
<dbReference type="InterPro" id="IPR000990">
    <property type="entry name" value="Innexin"/>
</dbReference>
<evidence type="ECO:0000256" key="7">
    <source>
        <dbReference type="ARBA" id="ARBA00022949"/>
    </source>
</evidence>
<evidence type="ECO:0000256" key="1">
    <source>
        <dbReference type="ARBA" id="ARBA00004610"/>
    </source>
</evidence>
<evidence type="ECO:0000313" key="13">
    <source>
        <dbReference type="EMBL" id="CAB3381679.1"/>
    </source>
</evidence>
<evidence type="ECO:0000256" key="2">
    <source>
        <dbReference type="ARBA" id="ARBA00004651"/>
    </source>
</evidence>
<organism evidence="13 14">
    <name type="scientific">Cloeon dipterum</name>
    <dbReference type="NCBI Taxonomy" id="197152"/>
    <lineage>
        <taxon>Eukaryota</taxon>
        <taxon>Metazoa</taxon>
        <taxon>Ecdysozoa</taxon>
        <taxon>Arthropoda</taxon>
        <taxon>Hexapoda</taxon>
        <taxon>Insecta</taxon>
        <taxon>Pterygota</taxon>
        <taxon>Palaeoptera</taxon>
        <taxon>Ephemeroptera</taxon>
        <taxon>Pisciforma</taxon>
        <taxon>Baetidae</taxon>
        <taxon>Cloeon</taxon>
    </lineage>
</organism>
<comment type="caution">
    <text evidence="13">The sequence shown here is derived from an EMBL/GenBank/DDBJ whole genome shotgun (WGS) entry which is preliminary data.</text>
</comment>
<protein>
    <recommendedName>
        <fullName evidence="12">Innexin</fullName>
    </recommendedName>
</protein>
<dbReference type="Proteomes" id="UP000494165">
    <property type="component" value="Unassembled WGS sequence"/>
</dbReference>
<keyword evidence="14" id="KW-1185">Reference proteome</keyword>
<evidence type="ECO:0000256" key="6">
    <source>
        <dbReference type="ARBA" id="ARBA00022868"/>
    </source>
</evidence>
<comment type="function">
    <text evidence="12">Structural component of the gap junctions.</text>
</comment>
<dbReference type="Pfam" id="PF00876">
    <property type="entry name" value="Innexin"/>
    <property type="match status" value="1"/>
</dbReference>
<dbReference type="OrthoDB" id="5867527at2759"/>
<dbReference type="GO" id="GO:0005243">
    <property type="term" value="F:gap junction channel activity"/>
    <property type="evidence" value="ECO:0007669"/>
    <property type="project" value="TreeGrafter"/>
</dbReference>
<reference evidence="13 14" key="1">
    <citation type="submission" date="2020-04" db="EMBL/GenBank/DDBJ databases">
        <authorList>
            <person name="Alioto T."/>
            <person name="Alioto T."/>
            <person name="Gomez Garrido J."/>
        </authorList>
    </citation>
    <scope>NUCLEOTIDE SEQUENCE [LARGE SCALE GENOMIC DNA]</scope>
</reference>
<keyword evidence="6" id="KW-0303">Gap junction</keyword>
<comment type="similarity">
    <text evidence="12">Belongs to the pannexin family.</text>
</comment>
<dbReference type="AlphaFoldDB" id="A0A8S1DH64"/>
<evidence type="ECO:0000256" key="4">
    <source>
        <dbReference type="ARBA" id="ARBA00022475"/>
    </source>
</evidence>
<dbReference type="GO" id="GO:0034220">
    <property type="term" value="P:monoatomic ion transmembrane transport"/>
    <property type="evidence" value="ECO:0007669"/>
    <property type="project" value="UniProtKB-KW"/>
</dbReference>
<evidence type="ECO:0000256" key="11">
    <source>
        <dbReference type="ARBA" id="ARBA00023303"/>
    </source>
</evidence>
<keyword evidence="4" id="KW-1003">Cell membrane</keyword>
<sequence length="117" mass="13110">MIVEKYHHTVTTTKVSTTASATAGKYTRPRNMLELFRTIHGLTKASRAHTCNWVFSLHCRATPAFLLAACLAVTTRQYVGNPIECLHTKDIPPDVFNTYCWIHSTYSIPSALRKVSA</sequence>
<dbReference type="EMBL" id="CADEPI010000241">
    <property type="protein sequence ID" value="CAB3381679.1"/>
    <property type="molecule type" value="Genomic_DNA"/>
</dbReference>